<protein>
    <submittedName>
        <fullName evidence="1">Uncharacterized protein</fullName>
    </submittedName>
</protein>
<sequence>MPHMKDMFKIDELSVLEGTIFIEKDIYKTEKFNSIFSSSFEVSGTESLTKNELESSIGTDLTSPNGVRDDCLFSIYKVLKALRTLDTDKSPDIDSITNIM</sequence>
<gene>
    <name evidence="1" type="ORF">QYM36_008076</name>
</gene>
<dbReference type="AlphaFoldDB" id="A0AA88IFN3"/>
<reference evidence="1" key="1">
    <citation type="submission" date="2023-07" db="EMBL/GenBank/DDBJ databases">
        <title>Chromosome-level genome assembly of Artemia franciscana.</title>
        <authorList>
            <person name="Jo E."/>
        </authorList>
    </citation>
    <scope>NUCLEOTIDE SEQUENCE</scope>
    <source>
        <tissue evidence="1">Whole body</tissue>
    </source>
</reference>
<proteinExistence type="predicted"/>
<accession>A0AA88IFN3</accession>
<name>A0AA88IFN3_ARTSF</name>
<dbReference type="EMBL" id="JAVRJZ010000001">
    <property type="protein sequence ID" value="KAK2727459.1"/>
    <property type="molecule type" value="Genomic_DNA"/>
</dbReference>
<evidence type="ECO:0000313" key="1">
    <source>
        <dbReference type="EMBL" id="KAK2727459.1"/>
    </source>
</evidence>
<comment type="caution">
    <text evidence="1">The sequence shown here is derived from an EMBL/GenBank/DDBJ whole genome shotgun (WGS) entry which is preliminary data.</text>
</comment>
<keyword evidence="2" id="KW-1185">Reference proteome</keyword>
<organism evidence="1 2">
    <name type="scientific">Artemia franciscana</name>
    <name type="common">Brine shrimp</name>
    <name type="synonym">Artemia sanfranciscana</name>
    <dbReference type="NCBI Taxonomy" id="6661"/>
    <lineage>
        <taxon>Eukaryota</taxon>
        <taxon>Metazoa</taxon>
        <taxon>Ecdysozoa</taxon>
        <taxon>Arthropoda</taxon>
        <taxon>Crustacea</taxon>
        <taxon>Branchiopoda</taxon>
        <taxon>Anostraca</taxon>
        <taxon>Artemiidae</taxon>
        <taxon>Artemia</taxon>
    </lineage>
</organism>
<dbReference type="Proteomes" id="UP001187531">
    <property type="component" value="Unassembled WGS sequence"/>
</dbReference>
<evidence type="ECO:0000313" key="2">
    <source>
        <dbReference type="Proteomes" id="UP001187531"/>
    </source>
</evidence>